<dbReference type="RefSeq" id="WP_231318507.1">
    <property type="nucleotide sequence ID" value="NZ_CP088156.1"/>
</dbReference>
<dbReference type="EMBL" id="CP088156">
    <property type="protein sequence ID" value="UFZ02721.1"/>
    <property type="molecule type" value="Genomic_DNA"/>
</dbReference>
<dbReference type="Proteomes" id="UP001431010">
    <property type="component" value="Chromosome"/>
</dbReference>
<feature type="transmembrane region" description="Helical" evidence="2">
    <location>
        <begin position="175"/>
        <end position="193"/>
    </location>
</feature>
<keyword evidence="2" id="KW-0472">Membrane</keyword>
<gene>
    <name evidence="3" type="ORF">LQG66_26085</name>
</gene>
<feature type="region of interest" description="Disordered" evidence="1">
    <location>
        <begin position="202"/>
        <end position="224"/>
    </location>
</feature>
<keyword evidence="4" id="KW-1185">Reference proteome</keyword>
<proteinExistence type="predicted"/>
<organism evidence="3 4">
    <name type="scientific">Bradyrhizobium ontarionense</name>
    <dbReference type="NCBI Taxonomy" id="2898149"/>
    <lineage>
        <taxon>Bacteria</taxon>
        <taxon>Pseudomonadati</taxon>
        <taxon>Pseudomonadota</taxon>
        <taxon>Alphaproteobacteria</taxon>
        <taxon>Hyphomicrobiales</taxon>
        <taxon>Nitrobacteraceae</taxon>
        <taxon>Bradyrhizobium</taxon>
    </lineage>
</organism>
<keyword evidence="2" id="KW-1133">Transmembrane helix</keyword>
<feature type="transmembrane region" description="Helical" evidence="2">
    <location>
        <begin position="79"/>
        <end position="112"/>
    </location>
</feature>
<evidence type="ECO:0008006" key="5">
    <source>
        <dbReference type="Google" id="ProtNLM"/>
    </source>
</evidence>
<feature type="transmembrane region" description="Helical" evidence="2">
    <location>
        <begin position="16"/>
        <end position="33"/>
    </location>
</feature>
<name>A0ABY3R619_9BRAD</name>
<sequence length="224" mass="22986">MNTRQQTRSRDSENSVLILLNGLGAGILGYAVWGVTGGVLGALACMVVAASMPTAARLRSLVMPKRRQMVQAAVATEAGRAIASVLAFPFVMLAAIVVMAFTMLAAVLLMGVKQVKQAVGPLLPSRSASPSSGGQASSTFFSSLGAPESLTMLIANLLLLLIIGCALFGMDVAFYAALVATPVWLLGLMLIAINGSKPDDAASPIGGASQPSDAAPLHQHAKLQ</sequence>
<feature type="transmembrane region" description="Helical" evidence="2">
    <location>
        <begin position="150"/>
        <end position="168"/>
    </location>
</feature>
<accession>A0ABY3R619</accession>
<evidence type="ECO:0000256" key="1">
    <source>
        <dbReference type="SAM" id="MobiDB-lite"/>
    </source>
</evidence>
<reference evidence="3" key="1">
    <citation type="journal article" date="2024" name="Antonie Van Leeuwenhoek">
        <title>Bradyrhizobium ontarionense sp. nov., a novel bacterial symbiont isolated from Aeschynomene indica (Indian jointvetch), harbours photosynthesis, nitrogen fixation and nitrous oxide (N2O) reductase genes.</title>
        <authorList>
            <person name="Bromfield E.S.P."/>
            <person name="Cloutier S."/>
        </authorList>
    </citation>
    <scope>NUCLEOTIDE SEQUENCE</scope>
    <source>
        <strain evidence="3">A19</strain>
    </source>
</reference>
<evidence type="ECO:0000256" key="2">
    <source>
        <dbReference type="SAM" id="Phobius"/>
    </source>
</evidence>
<feature type="transmembrane region" description="Helical" evidence="2">
    <location>
        <begin position="39"/>
        <end position="58"/>
    </location>
</feature>
<keyword evidence="2" id="KW-0812">Transmembrane</keyword>
<protein>
    <recommendedName>
        <fullName evidence="5">MFS transporter</fullName>
    </recommendedName>
</protein>
<evidence type="ECO:0000313" key="3">
    <source>
        <dbReference type="EMBL" id="UFZ02721.1"/>
    </source>
</evidence>
<evidence type="ECO:0000313" key="4">
    <source>
        <dbReference type="Proteomes" id="UP001431010"/>
    </source>
</evidence>